<sequence>MAVFTYYVSDIAFVSDTMQLLGTRLVSILPNRIIQPLAEHSEYPIERIAFSNDRKFLGSISHDQMFKVRSSHSI</sequence>
<dbReference type="STRING" id="52838.A0A4S8JUP1"/>
<dbReference type="AlphaFoldDB" id="A0A4S8JUP1"/>
<organism evidence="1 2">
    <name type="scientific">Musa balbisiana</name>
    <name type="common">Banana</name>
    <dbReference type="NCBI Taxonomy" id="52838"/>
    <lineage>
        <taxon>Eukaryota</taxon>
        <taxon>Viridiplantae</taxon>
        <taxon>Streptophyta</taxon>
        <taxon>Embryophyta</taxon>
        <taxon>Tracheophyta</taxon>
        <taxon>Spermatophyta</taxon>
        <taxon>Magnoliopsida</taxon>
        <taxon>Liliopsida</taxon>
        <taxon>Zingiberales</taxon>
        <taxon>Musaceae</taxon>
        <taxon>Musa</taxon>
    </lineage>
</organism>
<accession>A0A4S8JUP1</accession>
<name>A0A4S8JUP1_MUSBA</name>
<dbReference type="EMBL" id="PYDT01000003">
    <property type="protein sequence ID" value="THU65901.1"/>
    <property type="molecule type" value="Genomic_DNA"/>
</dbReference>
<evidence type="ECO:0000313" key="1">
    <source>
        <dbReference type="EMBL" id="THU65901.1"/>
    </source>
</evidence>
<proteinExistence type="predicted"/>
<comment type="caution">
    <text evidence="1">The sequence shown here is derived from an EMBL/GenBank/DDBJ whole genome shotgun (WGS) entry which is preliminary data.</text>
</comment>
<reference evidence="1 2" key="1">
    <citation type="journal article" date="2019" name="Nat. Plants">
        <title>Genome sequencing of Musa balbisiana reveals subgenome evolution and function divergence in polyploid bananas.</title>
        <authorList>
            <person name="Yao X."/>
        </authorList>
    </citation>
    <scope>NUCLEOTIDE SEQUENCE [LARGE SCALE GENOMIC DNA]</scope>
    <source>
        <strain evidence="2">cv. DH-PKW</strain>
        <tissue evidence="1">Leaves</tissue>
    </source>
</reference>
<evidence type="ECO:0000313" key="2">
    <source>
        <dbReference type="Proteomes" id="UP000317650"/>
    </source>
</evidence>
<dbReference type="Proteomes" id="UP000317650">
    <property type="component" value="Chromosome 5"/>
</dbReference>
<gene>
    <name evidence="1" type="ORF">C4D60_Mb05t08530</name>
</gene>
<protein>
    <submittedName>
        <fullName evidence="1">Uncharacterized protein</fullName>
    </submittedName>
</protein>
<keyword evidence="2" id="KW-1185">Reference proteome</keyword>